<accession>A0A7W9PW96</accession>
<keyword evidence="3" id="KW-1185">Reference proteome</keyword>
<sequence length="588" mass="63090">MVTTDQLARRLLAEAIGEARRNGRPDLAARLTAEARDLTSGPFQVLVAGEFKKGKSSLVNGLIGVPVCGTDPTGFTRVPVLVGHAATAHAEVVTSGDTPETVSVDPREVAGCSTSGVDGGGRKLAAIEVGLPRTLLSTGLTLVDSPGIGGGFASAQASAAIRAVSLADAVLMVSDASQEFTAAEIDFLRHVIETCPNTLCVLTKTDLYLDWRRILEINRRHLATAGLSVEIVPVSARLRELALDSGDAELNAESGFPVLVERLRSRLAGNRATATGRAVAAVADSIGQIEHTLSAGQREQDRGQAERTRQRAERLAAPSARWMNLVNDRFADVNARTRNELQDRMLRLEQDAVARVNALDPLREWDEFVPWLYQRTNEELTDCHNRALAAIEDVAAEVAKAFADESGEILPASRQGLAGASASVQLGSLTTKAAGRVEVGMQAARGWSLSSSVITTLLITTLHPALWVLLPITATFGTVFAVKSVRDQKTARMEQSRREGASAVINYLRQQHSFAVNAAADRIRTCQSRLRDYYLDRATELRETAERSYRAATSATVATPADLGRVRALLDSANAAATQAGFPRKRHP</sequence>
<dbReference type="InterPro" id="IPR051943">
    <property type="entry name" value="TRAFAC_Dynamin-like_GTPase"/>
</dbReference>
<comment type="caution">
    <text evidence="2">The sequence shown here is derived from an EMBL/GenBank/DDBJ whole genome shotgun (WGS) entry which is preliminary data.</text>
</comment>
<dbReference type="RefSeq" id="WP_184966663.1">
    <property type="nucleotide sequence ID" value="NZ_JACHJK010000006.1"/>
</dbReference>
<dbReference type="InterPro" id="IPR027417">
    <property type="entry name" value="P-loop_NTPase"/>
</dbReference>
<evidence type="ECO:0000259" key="1">
    <source>
        <dbReference type="Pfam" id="PF00350"/>
    </source>
</evidence>
<evidence type="ECO:0000313" key="3">
    <source>
        <dbReference type="Proteomes" id="UP000585836"/>
    </source>
</evidence>
<evidence type="ECO:0000313" key="2">
    <source>
        <dbReference type="EMBL" id="MBB5928282.1"/>
    </source>
</evidence>
<reference evidence="2 3" key="1">
    <citation type="submission" date="2020-08" db="EMBL/GenBank/DDBJ databases">
        <title>Genomic Encyclopedia of Type Strains, Phase III (KMG-III): the genomes of soil and plant-associated and newly described type strains.</title>
        <authorList>
            <person name="Whitman W."/>
        </authorList>
    </citation>
    <scope>NUCLEOTIDE SEQUENCE [LARGE SCALE GENOMIC DNA]</scope>
    <source>
        <strain evidence="2 3">CECT 3313</strain>
    </source>
</reference>
<proteinExistence type="predicted"/>
<dbReference type="Gene3D" id="3.40.50.300">
    <property type="entry name" value="P-loop containing nucleotide triphosphate hydrolases"/>
    <property type="match status" value="1"/>
</dbReference>
<dbReference type="Pfam" id="PF00350">
    <property type="entry name" value="Dynamin_N"/>
    <property type="match status" value="1"/>
</dbReference>
<dbReference type="PANTHER" id="PTHR43681:SF1">
    <property type="entry name" value="SARCALUMENIN"/>
    <property type="match status" value="1"/>
</dbReference>
<gene>
    <name evidence="2" type="ORF">FHS34_003751</name>
</gene>
<dbReference type="PANTHER" id="PTHR43681">
    <property type="entry name" value="TRANSMEMBRANE GTPASE FZO"/>
    <property type="match status" value="1"/>
</dbReference>
<dbReference type="SUPFAM" id="SSF52540">
    <property type="entry name" value="P-loop containing nucleoside triphosphate hydrolases"/>
    <property type="match status" value="1"/>
</dbReference>
<protein>
    <recommendedName>
        <fullName evidence="1">Dynamin N-terminal domain-containing protein</fullName>
    </recommendedName>
</protein>
<dbReference type="AlphaFoldDB" id="A0A7W9PW96"/>
<dbReference type="InterPro" id="IPR045063">
    <property type="entry name" value="Dynamin_N"/>
</dbReference>
<organism evidence="2 3">
    <name type="scientific">Streptomyces echinatus</name>
    <dbReference type="NCBI Taxonomy" id="67293"/>
    <lineage>
        <taxon>Bacteria</taxon>
        <taxon>Bacillati</taxon>
        <taxon>Actinomycetota</taxon>
        <taxon>Actinomycetes</taxon>
        <taxon>Kitasatosporales</taxon>
        <taxon>Streptomycetaceae</taxon>
        <taxon>Streptomyces</taxon>
    </lineage>
</organism>
<feature type="domain" description="Dynamin N-terminal" evidence="1">
    <location>
        <begin position="45"/>
        <end position="204"/>
    </location>
</feature>
<name>A0A7W9PW96_9ACTN</name>
<dbReference type="EMBL" id="JACHJK010000006">
    <property type="protein sequence ID" value="MBB5928282.1"/>
    <property type="molecule type" value="Genomic_DNA"/>
</dbReference>
<dbReference type="Proteomes" id="UP000585836">
    <property type="component" value="Unassembled WGS sequence"/>
</dbReference>